<gene>
    <name evidence="3" type="ORF">MVEN_01485100</name>
</gene>
<keyword evidence="1" id="KW-0472">Membrane</keyword>
<dbReference type="Proteomes" id="UP000620124">
    <property type="component" value="Unassembled WGS sequence"/>
</dbReference>
<evidence type="ECO:0000256" key="1">
    <source>
        <dbReference type="SAM" id="Phobius"/>
    </source>
</evidence>
<feature type="transmembrane region" description="Helical" evidence="1">
    <location>
        <begin position="144"/>
        <end position="168"/>
    </location>
</feature>
<keyword evidence="1" id="KW-0812">Transmembrane</keyword>
<dbReference type="OrthoDB" id="3038932at2759"/>
<feature type="transmembrane region" description="Helical" evidence="1">
    <location>
        <begin position="249"/>
        <end position="270"/>
    </location>
</feature>
<evidence type="ECO:0000313" key="3">
    <source>
        <dbReference type="EMBL" id="KAF7347298.1"/>
    </source>
</evidence>
<protein>
    <recommendedName>
        <fullName evidence="5">IPT/TIG domain-containing protein</fullName>
    </recommendedName>
</protein>
<reference evidence="3" key="1">
    <citation type="submission" date="2020-05" db="EMBL/GenBank/DDBJ databases">
        <title>Mycena genomes resolve the evolution of fungal bioluminescence.</title>
        <authorList>
            <person name="Tsai I.J."/>
        </authorList>
    </citation>
    <scope>NUCLEOTIDE SEQUENCE</scope>
    <source>
        <strain evidence="3">CCC161011</strain>
    </source>
</reference>
<accession>A0A8H6XSK5</accession>
<proteinExistence type="predicted"/>
<keyword evidence="4" id="KW-1185">Reference proteome</keyword>
<dbReference type="EMBL" id="JACAZI010000012">
    <property type="protein sequence ID" value="KAF7347298.1"/>
    <property type="molecule type" value="Genomic_DNA"/>
</dbReference>
<feature type="chain" id="PRO_5034362430" description="IPT/TIG domain-containing protein" evidence="2">
    <location>
        <begin position="23"/>
        <end position="520"/>
    </location>
</feature>
<name>A0A8H6XSK5_9AGAR</name>
<evidence type="ECO:0000256" key="2">
    <source>
        <dbReference type="SAM" id="SignalP"/>
    </source>
</evidence>
<organism evidence="3 4">
    <name type="scientific">Mycena venus</name>
    <dbReference type="NCBI Taxonomy" id="2733690"/>
    <lineage>
        <taxon>Eukaryota</taxon>
        <taxon>Fungi</taxon>
        <taxon>Dikarya</taxon>
        <taxon>Basidiomycota</taxon>
        <taxon>Agaricomycotina</taxon>
        <taxon>Agaricomycetes</taxon>
        <taxon>Agaricomycetidae</taxon>
        <taxon>Agaricales</taxon>
        <taxon>Marasmiineae</taxon>
        <taxon>Mycenaceae</taxon>
        <taxon>Mycena</taxon>
    </lineage>
</organism>
<dbReference type="AlphaFoldDB" id="A0A8H6XSK5"/>
<comment type="caution">
    <text evidence="3">The sequence shown here is derived from an EMBL/GenBank/DDBJ whole genome shotgun (WGS) entry which is preliminary data.</text>
</comment>
<evidence type="ECO:0000313" key="4">
    <source>
        <dbReference type="Proteomes" id="UP000620124"/>
    </source>
</evidence>
<evidence type="ECO:0008006" key="5">
    <source>
        <dbReference type="Google" id="ProtNLM"/>
    </source>
</evidence>
<keyword evidence="2" id="KW-0732">Signal</keyword>
<keyword evidence="1" id="KW-1133">Transmembrane helix</keyword>
<feature type="signal peptide" evidence="2">
    <location>
        <begin position="1"/>
        <end position="22"/>
    </location>
</feature>
<sequence length="520" mass="55546">MALSFFLVGISRFLFLLGQSQGTSSTVTPAVDNYRRMEAVGCAEQFIFSVSVLTGYDSQSSLNYHPRAIFSDTPSATVIESGFLSTSLSASFFTSNGQTQTTSIPVTLAFATLVPYLPSESADAAELPSASSNPTPTPKLSFPILPVAAGGGGLVVVVILGITALLLCRRRRRKAALHRRMMVKIQPNLDSELPRGELAGSRTFSRLTYSAPYVVPQSAGTLSTAAPIPTLDAWTAGYEHLNSAMAQTIIYILLFLAILVQRSACLSWAIEPSDTGSLASQSDASSASVPFSPGKGVSALPTIVPAPGASSVHISGYTDVGGQGSVYNFPQSTVLRPGPPDGGGSTSSELVLTGTRTFSASSQIFIGDTQTSTSASITVIVLPANPSTSDGVAISSPVSPITATTSSDALPIPSSISEYIVAKLAIPYINLRKRCTRIGDAVSQYKYLYGVNVLFYLHDKRTLDIHRNPHPQHLCDFRSGPHPHIYRGRIQIFWAQYEPRSRDRTRRSRDLPCARSSLHH</sequence>